<dbReference type="AlphaFoldDB" id="A0AAY5L4Z8"/>
<name>A0AAY5L4Z8_ESOLU</name>
<dbReference type="InterPro" id="IPR036397">
    <property type="entry name" value="RNaseH_sf"/>
</dbReference>
<dbReference type="Proteomes" id="UP000265140">
    <property type="component" value="Chromosome 7"/>
</dbReference>
<accession>A0AAY5L4Z8</accession>
<keyword evidence="2" id="KW-1185">Reference proteome</keyword>
<dbReference type="GeneTree" id="ENSGT01150000287007"/>
<reference evidence="1" key="3">
    <citation type="submission" date="2025-09" db="UniProtKB">
        <authorList>
            <consortium name="Ensembl"/>
        </authorList>
    </citation>
    <scope>IDENTIFICATION</scope>
</reference>
<proteinExistence type="predicted"/>
<reference evidence="1" key="2">
    <citation type="submission" date="2025-08" db="UniProtKB">
        <authorList>
            <consortium name="Ensembl"/>
        </authorList>
    </citation>
    <scope>IDENTIFICATION</scope>
</reference>
<evidence type="ECO:0000313" key="1">
    <source>
        <dbReference type="Ensembl" id="ENSELUP00000093812.1"/>
    </source>
</evidence>
<evidence type="ECO:0000313" key="2">
    <source>
        <dbReference type="Proteomes" id="UP000265140"/>
    </source>
</evidence>
<organism evidence="1 2">
    <name type="scientific">Esox lucius</name>
    <name type="common">Northern pike</name>
    <dbReference type="NCBI Taxonomy" id="8010"/>
    <lineage>
        <taxon>Eukaryota</taxon>
        <taxon>Metazoa</taxon>
        <taxon>Chordata</taxon>
        <taxon>Craniata</taxon>
        <taxon>Vertebrata</taxon>
        <taxon>Euteleostomi</taxon>
        <taxon>Actinopterygii</taxon>
        <taxon>Neopterygii</taxon>
        <taxon>Teleostei</taxon>
        <taxon>Protacanthopterygii</taxon>
        <taxon>Esociformes</taxon>
        <taxon>Esocidae</taxon>
        <taxon>Esox</taxon>
    </lineage>
</organism>
<dbReference type="Ensembl" id="ENSELUT00000095264.1">
    <property type="protein sequence ID" value="ENSELUP00000093812.1"/>
    <property type="gene ID" value="ENSELUG00000042841.1"/>
</dbReference>
<sequence>MKKPGYNMPDHLDTPHSLWFTVIWTVYETKIELYGHNHKRYVLRGVNKAYSEQNTIPTVKHGGGSLRFWVCVSSKGTCNLVKIDGKMNEACDQKKLADNLHSSAQKLCIGRSWTFQHDNETKHKAKLTLQCLQQKKVNVLEWPSRLLTIISSSHSGEISNVWFMQDYQRPGSILPR</sequence>
<evidence type="ECO:0008006" key="3">
    <source>
        <dbReference type="Google" id="ProtNLM"/>
    </source>
</evidence>
<dbReference type="Gene3D" id="3.30.420.10">
    <property type="entry name" value="Ribonuclease H-like superfamily/Ribonuclease H"/>
    <property type="match status" value="1"/>
</dbReference>
<reference evidence="1 2" key="1">
    <citation type="submission" date="2020-02" db="EMBL/GenBank/DDBJ databases">
        <title>Esox lucius (northern pike) genome, fEsoLuc1, primary haplotype.</title>
        <authorList>
            <person name="Myers G."/>
            <person name="Karagic N."/>
            <person name="Meyer A."/>
            <person name="Pippel M."/>
            <person name="Reichard M."/>
            <person name="Winkler S."/>
            <person name="Tracey A."/>
            <person name="Sims Y."/>
            <person name="Howe K."/>
            <person name="Rhie A."/>
            <person name="Formenti G."/>
            <person name="Durbin R."/>
            <person name="Fedrigo O."/>
            <person name="Jarvis E.D."/>
        </authorList>
    </citation>
    <scope>NUCLEOTIDE SEQUENCE [LARGE SCALE GENOMIC DNA]</scope>
</reference>
<dbReference type="GO" id="GO:0003676">
    <property type="term" value="F:nucleic acid binding"/>
    <property type="evidence" value="ECO:0007669"/>
    <property type="project" value="InterPro"/>
</dbReference>
<protein>
    <recommendedName>
        <fullName evidence="3">Tc1-like transposase DDE domain-containing protein</fullName>
    </recommendedName>
</protein>